<name>A0A521BFE0_9SPHI</name>
<dbReference type="GO" id="GO:0030170">
    <property type="term" value="F:pyridoxal phosphate binding"/>
    <property type="evidence" value="ECO:0007669"/>
    <property type="project" value="InterPro"/>
</dbReference>
<keyword evidence="5 6" id="KW-0663">Pyridoxal phosphate</keyword>
<comment type="similarity">
    <text evidence="3">Belongs to the class-II pyridoxal-phosphate-dependent aminotransferase family. BioF subfamily.</text>
</comment>
<dbReference type="Gene3D" id="3.90.1150.10">
    <property type="entry name" value="Aspartate Aminotransferase, domain 1"/>
    <property type="match status" value="1"/>
</dbReference>
<dbReference type="Proteomes" id="UP000315971">
    <property type="component" value="Unassembled WGS sequence"/>
</dbReference>
<evidence type="ECO:0000259" key="7">
    <source>
        <dbReference type="Pfam" id="PF00155"/>
    </source>
</evidence>
<feature type="domain" description="Aminotransferase class I/classII large" evidence="7">
    <location>
        <begin position="31"/>
        <end position="355"/>
    </location>
</feature>
<evidence type="ECO:0000256" key="3">
    <source>
        <dbReference type="ARBA" id="ARBA00010008"/>
    </source>
</evidence>
<sequence length="376" mass="42073">MSAAIEHFLEQKLETLKANSAFRILKNKKGLIDFSSNDYLGLAQNSEIKRNIETELEKYPDYRLGATGSRLISGNSPYAEELEQWLADFHNAESGLLFNSGYDANLGIFSSLPQKGDTIILDEKIHACIIDGSRLSYAQRYKFKHNDLESLESKLKIATGNIFIGIESIYSMDGDISDLLKIIELAESYNAAIIIDEAHSSGILGQNGKGLVSKLGMEDRIFARIHTFGKAIGSHGAVVLGSKKLREYLINNARSFIFTTAAPFHELVSIKSSYNYLSNHPELQLQLKEKIDLFRKRMKDVTRWIPSSTSIQSIIIPGNENVIAAATQLNELGFDVGMVRYPTVARGTERLRICLHIYNSDEQIISLTNSINIYKK</sequence>
<dbReference type="InterPro" id="IPR015421">
    <property type="entry name" value="PyrdxlP-dep_Trfase_major"/>
</dbReference>
<evidence type="ECO:0000256" key="6">
    <source>
        <dbReference type="RuleBase" id="RU003693"/>
    </source>
</evidence>
<proteinExistence type="inferred from homology"/>
<gene>
    <name evidence="8" type="ORF">SAMN06265350_102158</name>
</gene>
<evidence type="ECO:0000313" key="9">
    <source>
        <dbReference type="Proteomes" id="UP000315971"/>
    </source>
</evidence>
<accession>A0A521BFE0</accession>
<dbReference type="RefSeq" id="WP_142601643.1">
    <property type="nucleotide sequence ID" value="NZ_FXSZ01000002.1"/>
</dbReference>
<protein>
    <submittedName>
        <fullName evidence="8">8-amino-7-oxononanoate synthase</fullName>
    </submittedName>
</protein>
<dbReference type="EMBL" id="FXSZ01000002">
    <property type="protein sequence ID" value="SMO45789.1"/>
    <property type="molecule type" value="Genomic_DNA"/>
</dbReference>
<evidence type="ECO:0000256" key="5">
    <source>
        <dbReference type="ARBA" id="ARBA00022898"/>
    </source>
</evidence>
<evidence type="ECO:0000256" key="1">
    <source>
        <dbReference type="ARBA" id="ARBA00001933"/>
    </source>
</evidence>
<dbReference type="InterPro" id="IPR004839">
    <property type="entry name" value="Aminotransferase_I/II_large"/>
</dbReference>
<dbReference type="InterPro" id="IPR015422">
    <property type="entry name" value="PyrdxlP-dep_Trfase_small"/>
</dbReference>
<dbReference type="AlphaFoldDB" id="A0A521BFE0"/>
<dbReference type="InterPro" id="IPR001917">
    <property type="entry name" value="Aminotrans_II_pyridoxalP_BS"/>
</dbReference>
<dbReference type="Pfam" id="PF00155">
    <property type="entry name" value="Aminotran_1_2"/>
    <property type="match status" value="1"/>
</dbReference>
<dbReference type="PROSITE" id="PS00599">
    <property type="entry name" value="AA_TRANSFER_CLASS_2"/>
    <property type="match status" value="1"/>
</dbReference>
<organism evidence="8 9">
    <name type="scientific">Solitalea koreensis</name>
    <dbReference type="NCBI Taxonomy" id="543615"/>
    <lineage>
        <taxon>Bacteria</taxon>
        <taxon>Pseudomonadati</taxon>
        <taxon>Bacteroidota</taxon>
        <taxon>Sphingobacteriia</taxon>
        <taxon>Sphingobacteriales</taxon>
        <taxon>Sphingobacteriaceae</taxon>
        <taxon>Solitalea</taxon>
    </lineage>
</organism>
<evidence type="ECO:0000256" key="4">
    <source>
        <dbReference type="ARBA" id="ARBA00022679"/>
    </source>
</evidence>
<dbReference type="GO" id="GO:0009102">
    <property type="term" value="P:biotin biosynthetic process"/>
    <property type="evidence" value="ECO:0007669"/>
    <property type="project" value="TreeGrafter"/>
</dbReference>
<evidence type="ECO:0000256" key="2">
    <source>
        <dbReference type="ARBA" id="ARBA00005189"/>
    </source>
</evidence>
<dbReference type="GO" id="GO:0016740">
    <property type="term" value="F:transferase activity"/>
    <property type="evidence" value="ECO:0007669"/>
    <property type="project" value="UniProtKB-KW"/>
</dbReference>
<dbReference type="SUPFAM" id="SSF53383">
    <property type="entry name" value="PLP-dependent transferases"/>
    <property type="match status" value="1"/>
</dbReference>
<dbReference type="InterPro" id="IPR015424">
    <property type="entry name" value="PyrdxlP-dep_Trfase"/>
</dbReference>
<comment type="cofactor">
    <cofactor evidence="1 6">
        <name>pyridoxal 5'-phosphate</name>
        <dbReference type="ChEBI" id="CHEBI:597326"/>
    </cofactor>
</comment>
<evidence type="ECO:0000313" key="8">
    <source>
        <dbReference type="EMBL" id="SMO45789.1"/>
    </source>
</evidence>
<keyword evidence="4" id="KW-0808">Transferase</keyword>
<dbReference type="OrthoDB" id="9807157at2"/>
<comment type="pathway">
    <text evidence="2">Lipid metabolism.</text>
</comment>
<dbReference type="InterPro" id="IPR050087">
    <property type="entry name" value="AON_synthase_class-II"/>
</dbReference>
<dbReference type="Gene3D" id="3.40.640.10">
    <property type="entry name" value="Type I PLP-dependent aspartate aminotransferase-like (Major domain)"/>
    <property type="match status" value="1"/>
</dbReference>
<dbReference type="PANTHER" id="PTHR13693">
    <property type="entry name" value="CLASS II AMINOTRANSFERASE/8-AMINO-7-OXONONANOATE SYNTHASE"/>
    <property type="match status" value="1"/>
</dbReference>
<keyword evidence="9" id="KW-1185">Reference proteome</keyword>
<reference evidence="8 9" key="1">
    <citation type="submission" date="2017-05" db="EMBL/GenBank/DDBJ databases">
        <authorList>
            <person name="Varghese N."/>
            <person name="Submissions S."/>
        </authorList>
    </citation>
    <scope>NUCLEOTIDE SEQUENCE [LARGE SCALE GENOMIC DNA]</scope>
    <source>
        <strain evidence="8 9">DSM 21342</strain>
    </source>
</reference>
<dbReference type="PANTHER" id="PTHR13693:SF77">
    <property type="entry name" value="8-AMINO-7-OXONONANOATE SYNTHASE"/>
    <property type="match status" value="1"/>
</dbReference>